<evidence type="ECO:0000313" key="8">
    <source>
        <dbReference type="Proteomes" id="UP000252132"/>
    </source>
</evidence>
<comment type="subcellular location">
    <subcellularLocation>
        <location evidence="1">Membrane</location>
        <topology evidence="1">Multi-pass membrane protein</topology>
    </subcellularLocation>
</comment>
<sequence>MQSLTMKQLLLLIAAALGVWLFVSLADIMLPFIAGFAVAYLLDPLVDRLEKIGLPRLLSSSLVMGTFMLLIIILITVGMPVLAEGVQEAIAALQEQYAKFKLWFAGIEDTYLKENEDIHNTLKEFSSSAVDNIAAMGQGVLMRGLSFLNILTLIFITPIVSFYLLNDWDKMIAQIDSILPPKHATAIREVAREVEEVLDGFIHGQATICVFLAVFYAAGLYWVGLKGGIAVGVLAGLVSFIPYVGALFGGVLAGLLGLMQFWPDITSLLLITMVFTVGQFIEGNFLTPRLIGGRVRLHPVWIMFALLAFGSLLGFIGLLLAVPAAAVIGVLVRYVIRIYQSENLTDNASPSGQD</sequence>
<dbReference type="GO" id="GO:0016020">
    <property type="term" value="C:membrane"/>
    <property type="evidence" value="ECO:0007669"/>
    <property type="project" value="UniProtKB-SubCell"/>
</dbReference>
<keyword evidence="5 6" id="KW-0472">Membrane</keyword>
<comment type="caution">
    <text evidence="7">The sequence shown here is derived from an EMBL/GenBank/DDBJ whole genome shotgun (WGS) entry which is preliminary data.</text>
</comment>
<name>A0A368E432_9PROT</name>
<comment type="similarity">
    <text evidence="2">Belongs to the autoinducer-2 exporter (AI-2E) (TC 2.A.86) family.</text>
</comment>
<reference evidence="7 8" key="1">
    <citation type="journal article" date="2018" name="Microbiome">
        <title>Fine metagenomic profile of the Mediterranean stratified and mixed water columns revealed by assembly and recruitment.</title>
        <authorList>
            <person name="Haro-Moreno J.M."/>
            <person name="Lopez-Perez M."/>
            <person name="De La Torre J.R."/>
            <person name="Picazo A."/>
            <person name="Camacho A."/>
            <person name="Rodriguez-Valera F."/>
        </authorList>
    </citation>
    <scope>NUCLEOTIDE SEQUENCE [LARGE SCALE GENOMIC DNA]</scope>
    <source>
        <strain evidence="7">MED-G55</strain>
    </source>
</reference>
<feature type="transmembrane region" description="Helical" evidence="6">
    <location>
        <begin position="12"/>
        <end position="42"/>
    </location>
</feature>
<dbReference type="EMBL" id="QOQF01000002">
    <property type="protein sequence ID" value="RCL78221.1"/>
    <property type="molecule type" value="Genomic_DNA"/>
</dbReference>
<organism evidence="7 8">
    <name type="scientific">PS1 clade bacterium</name>
    <dbReference type="NCBI Taxonomy" id="2175152"/>
    <lineage>
        <taxon>Bacteria</taxon>
        <taxon>Pseudomonadati</taxon>
        <taxon>Pseudomonadota</taxon>
        <taxon>Alphaproteobacteria</taxon>
        <taxon>PS1 clade</taxon>
    </lineage>
</organism>
<gene>
    <name evidence="7" type="ORF">DBW69_00695</name>
</gene>
<protein>
    <submittedName>
        <fullName evidence="7">AI-2E family transporter</fullName>
    </submittedName>
</protein>
<proteinExistence type="inferred from homology"/>
<feature type="transmembrane region" description="Helical" evidence="6">
    <location>
        <begin position="146"/>
        <end position="165"/>
    </location>
</feature>
<feature type="transmembrane region" description="Helical" evidence="6">
    <location>
        <begin position="265"/>
        <end position="281"/>
    </location>
</feature>
<feature type="transmembrane region" description="Helical" evidence="6">
    <location>
        <begin position="301"/>
        <end position="332"/>
    </location>
</feature>
<dbReference type="Pfam" id="PF01594">
    <property type="entry name" value="AI-2E_transport"/>
    <property type="match status" value="1"/>
</dbReference>
<dbReference type="GO" id="GO:0055085">
    <property type="term" value="P:transmembrane transport"/>
    <property type="evidence" value="ECO:0007669"/>
    <property type="project" value="TreeGrafter"/>
</dbReference>
<feature type="transmembrane region" description="Helical" evidence="6">
    <location>
        <begin position="229"/>
        <end position="258"/>
    </location>
</feature>
<evidence type="ECO:0000256" key="5">
    <source>
        <dbReference type="ARBA" id="ARBA00023136"/>
    </source>
</evidence>
<evidence type="ECO:0000256" key="2">
    <source>
        <dbReference type="ARBA" id="ARBA00009773"/>
    </source>
</evidence>
<dbReference type="InterPro" id="IPR002549">
    <property type="entry name" value="AI-2E-like"/>
</dbReference>
<evidence type="ECO:0000256" key="1">
    <source>
        <dbReference type="ARBA" id="ARBA00004141"/>
    </source>
</evidence>
<dbReference type="PANTHER" id="PTHR21716:SF64">
    <property type="entry name" value="AI-2 TRANSPORT PROTEIN TQSA"/>
    <property type="match status" value="1"/>
</dbReference>
<keyword evidence="3 6" id="KW-0812">Transmembrane</keyword>
<evidence type="ECO:0000313" key="7">
    <source>
        <dbReference type="EMBL" id="RCL78221.1"/>
    </source>
</evidence>
<evidence type="ECO:0000256" key="4">
    <source>
        <dbReference type="ARBA" id="ARBA00022989"/>
    </source>
</evidence>
<feature type="transmembrane region" description="Helical" evidence="6">
    <location>
        <begin position="201"/>
        <end position="223"/>
    </location>
</feature>
<accession>A0A368E432</accession>
<dbReference type="AlphaFoldDB" id="A0A368E432"/>
<evidence type="ECO:0000256" key="6">
    <source>
        <dbReference type="SAM" id="Phobius"/>
    </source>
</evidence>
<evidence type="ECO:0000256" key="3">
    <source>
        <dbReference type="ARBA" id="ARBA00022692"/>
    </source>
</evidence>
<keyword evidence="4 6" id="KW-1133">Transmembrane helix</keyword>
<dbReference type="PANTHER" id="PTHR21716">
    <property type="entry name" value="TRANSMEMBRANE PROTEIN"/>
    <property type="match status" value="1"/>
</dbReference>
<dbReference type="Proteomes" id="UP000252132">
    <property type="component" value="Unassembled WGS sequence"/>
</dbReference>
<feature type="transmembrane region" description="Helical" evidence="6">
    <location>
        <begin position="62"/>
        <end position="83"/>
    </location>
</feature>